<dbReference type="EMBL" id="AP022606">
    <property type="protein sequence ID" value="BBZ11559.1"/>
    <property type="molecule type" value="Genomic_DNA"/>
</dbReference>
<comment type="function">
    <text evidence="1 6">Exhibits S-adenosyl-L-methionine-dependent methyltransferase activity.</text>
</comment>
<dbReference type="NCBIfam" id="TIGR00027">
    <property type="entry name" value="mthyl_TIGR00027"/>
    <property type="match status" value="1"/>
</dbReference>
<evidence type="ECO:0000313" key="9">
    <source>
        <dbReference type="Proteomes" id="UP000192441"/>
    </source>
</evidence>
<name>A0A7I7W1V1_9MYCO</name>
<dbReference type="PANTHER" id="PTHR43619:SF2">
    <property type="entry name" value="S-ADENOSYL-L-METHIONINE-DEPENDENT METHYLTRANSFERASES SUPERFAMILY PROTEIN"/>
    <property type="match status" value="1"/>
</dbReference>
<dbReference type="GO" id="GO:0032259">
    <property type="term" value="P:methylation"/>
    <property type="evidence" value="ECO:0007669"/>
    <property type="project" value="UniProtKB-KW"/>
</dbReference>
<dbReference type="InterPro" id="IPR007213">
    <property type="entry name" value="Ppm1/Ppm2/Tcmp"/>
</dbReference>
<proteinExistence type="inferred from homology"/>
<evidence type="ECO:0000256" key="1">
    <source>
        <dbReference type="ARBA" id="ARBA00003907"/>
    </source>
</evidence>
<dbReference type="Proteomes" id="UP000467379">
    <property type="component" value="Chromosome"/>
</dbReference>
<evidence type="ECO:0000256" key="2">
    <source>
        <dbReference type="ARBA" id="ARBA00008138"/>
    </source>
</evidence>
<dbReference type="OrthoDB" id="9806164at2"/>
<keyword evidence="4" id="KW-0808">Transferase</keyword>
<keyword evidence="5 6" id="KW-0949">S-adenosyl-L-methionine</keyword>
<comment type="similarity">
    <text evidence="2 6">Belongs to the UPF0677 family.</text>
</comment>
<dbReference type="FunFam" id="3.40.50.150:FF:000152">
    <property type="entry name" value="S-adenosyl-L-methionine-dependent methyltransferase"/>
    <property type="match status" value="1"/>
</dbReference>
<dbReference type="Pfam" id="PF04072">
    <property type="entry name" value="LCM"/>
    <property type="match status" value="1"/>
</dbReference>
<sequence length="311" mass="34686">MPRTDDDSWDITESVGSTALGVAAARAAETAAEQPLIRDPFAQLFVDAAGRGMWSLFTDPALRAQLVERDPALRSRMQVMVDFMAVRTAFFDEFFLDAARSGVRQIVILAAGLDARAWRLPWPDATTVYELDQASVLEFKSATLQQHDARPTSTLVNVPVDLRQDWPTALQQAGFDPRRPTAWSAEGLVRYLPAWAQDLLFERIDAQSAAGSWLAVNAPAPNFLDPDLLARQHEQAQRFQAAAAELLDTELPNADDLWYREERTDVTEWLREHGWQASATGMAAMLARYGRYVPAEDVMPPTVFISAQRPD</sequence>
<reference evidence="8 9" key="1">
    <citation type="submission" date="2016-12" db="EMBL/GenBank/DDBJ databases">
        <title>The new phylogeny of genus Mycobacterium.</title>
        <authorList>
            <person name="Tortoli E."/>
            <person name="Trovato A."/>
            <person name="Cirillo D.M."/>
        </authorList>
    </citation>
    <scope>NUCLEOTIDE SEQUENCE [LARGE SCALE GENOMIC DNA]</scope>
    <source>
        <strain evidence="8 9">DSM 44624</strain>
    </source>
</reference>
<evidence type="ECO:0000256" key="6">
    <source>
        <dbReference type="RuleBase" id="RU362030"/>
    </source>
</evidence>
<dbReference type="Gene3D" id="3.40.50.150">
    <property type="entry name" value="Vaccinia Virus protein VP39"/>
    <property type="match status" value="1"/>
</dbReference>
<evidence type="ECO:0000313" key="8">
    <source>
        <dbReference type="EMBL" id="ORA33594.1"/>
    </source>
</evidence>
<evidence type="ECO:0000256" key="4">
    <source>
        <dbReference type="ARBA" id="ARBA00022679"/>
    </source>
</evidence>
<dbReference type="InterPro" id="IPR011610">
    <property type="entry name" value="SAM_mthyl_Trfase_ML2640-like"/>
</dbReference>
<dbReference type="PANTHER" id="PTHR43619">
    <property type="entry name" value="S-ADENOSYL-L-METHIONINE-DEPENDENT METHYLTRANSFERASE YKTD-RELATED"/>
    <property type="match status" value="1"/>
</dbReference>
<reference evidence="7 10" key="2">
    <citation type="journal article" date="2019" name="Emerg. Microbes Infect.">
        <title>Comprehensive subspecies identification of 175 nontuberculous mycobacteria species based on 7547 genomic profiles.</title>
        <authorList>
            <person name="Matsumoto Y."/>
            <person name="Kinjo T."/>
            <person name="Motooka D."/>
            <person name="Nabeya D."/>
            <person name="Jung N."/>
            <person name="Uechi K."/>
            <person name="Horii T."/>
            <person name="Iida T."/>
            <person name="Fujita J."/>
            <person name="Nakamura S."/>
        </authorList>
    </citation>
    <scope>NUCLEOTIDE SEQUENCE [LARGE SCALE GENOMIC DNA]</scope>
    <source>
        <strain evidence="7 10">JCM 12687</strain>
    </source>
</reference>
<keyword evidence="10" id="KW-1185">Reference proteome</keyword>
<organism evidence="8 9">
    <name type="scientific">Mycobacterium branderi</name>
    <dbReference type="NCBI Taxonomy" id="43348"/>
    <lineage>
        <taxon>Bacteria</taxon>
        <taxon>Bacillati</taxon>
        <taxon>Actinomycetota</taxon>
        <taxon>Actinomycetes</taxon>
        <taxon>Mycobacteriales</taxon>
        <taxon>Mycobacteriaceae</taxon>
        <taxon>Mycobacterium</taxon>
    </lineage>
</organism>
<evidence type="ECO:0000313" key="10">
    <source>
        <dbReference type="Proteomes" id="UP000467379"/>
    </source>
</evidence>
<evidence type="ECO:0000256" key="3">
    <source>
        <dbReference type="ARBA" id="ARBA00022603"/>
    </source>
</evidence>
<dbReference type="SUPFAM" id="SSF53335">
    <property type="entry name" value="S-adenosyl-L-methionine-dependent methyltransferases"/>
    <property type="match status" value="1"/>
</dbReference>
<protein>
    <recommendedName>
        <fullName evidence="6">S-adenosyl-L-methionine-dependent methyltransferase</fullName>
        <ecNumber evidence="6">2.1.1.-</ecNumber>
    </recommendedName>
</protein>
<dbReference type="AlphaFoldDB" id="A0A7I7W1V1"/>
<evidence type="ECO:0000256" key="5">
    <source>
        <dbReference type="ARBA" id="ARBA00022691"/>
    </source>
</evidence>
<dbReference type="GO" id="GO:0008168">
    <property type="term" value="F:methyltransferase activity"/>
    <property type="evidence" value="ECO:0007669"/>
    <property type="project" value="UniProtKB-UniRule"/>
</dbReference>
<gene>
    <name evidence="8" type="ORF">BST20_22260</name>
    <name evidence="7" type="ORF">MBRA_17540</name>
</gene>
<dbReference type="EMBL" id="MVHM01000018">
    <property type="protein sequence ID" value="ORA33594.1"/>
    <property type="molecule type" value="Genomic_DNA"/>
</dbReference>
<reference evidence="7" key="3">
    <citation type="submission" date="2020-02" db="EMBL/GenBank/DDBJ databases">
        <authorList>
            <person name="Matsumoto Y."/>
            <person name="Kinjo T."/>
            <person name="Motooka D."/>
            <person name="Nabeya D."/>
            <person name="Jung N."/>
            <person name="Uechi K."/>
            <person name="Horii T."/>
            <person name="Iida T."/>
            <person name="Fujita J."/>
            <person name="Nakamura S."/>
        </authorList>
    </citation>
    <scope>NUCLEOTIDE SEQUENCE</scope>
    <source>
        <strain evidence="7">JCM 12687</strain>
    </source>
</reference>
<evidence type="ECO:0000313" key="7">
    <source>
        <dbReference type="EMBL" id="BBZ11559.1"/>
    </source>
</evidence>
<accession>A0A7I7W1V1</accession>
<keyword evidence="3 6" id="KW-0489">Methyltransferase</keyword>
<dbReference type="EC" id="2.1.1.-" evidence="6"/>
<dbReference type="Proteomes" id="UP000192441">
    <property type="component" value="Unassembled WGS sequence"/>
</dbReference>
<dbReference type="InterPro" id="IPR029063">
    <property type="entry name" value="SAM-dependent_MTases_sf"/>
</dbReference>
<dbReference type="RefSeq" id="WP_083133577.1">
    <property type="nucleotide sequence ID" value="NZ_AP022606.1"/>
</dbReference>